<keyword evidence="6" id="KW-0378">Hydrolase</keyword>
<accession>E0VIA9</accession>
<dbReference type="InParanoid" id="E0VIA9"/>
<name>E0VIA9_PEDHC</name>
<dbReference type="GO" id="GO:0140492">
    <property type="term" value="F:metal-dependent deubiquitinase activity"/>
    <property type="evidence" value="ECO:0007669"/>
    <property type="project" value="InterPro"/>
</dbReference>
<evidence type="ECO:0000256" key="5">
    <source>
        <dbReference type="ARBA" id="ARBA00022786"/>
    </source>
</evidence>
<evidence type="ECO:0000256" key="4">
    <source>
        <dbReference type="ARBA" id="ARBA00022723"/>
    </source>
</evidence>
<protein>
    <submittedName>
        <fullName evidence="10">Predicted protein</fullName>
    </submittedName>
</protein>
<dbReference type="GO" id="GO:0006508">
    <property type="term" value="P:proteolysis"/>
    <property type="evidence" value="ECO:0007669"/>
    <property type="project" value="UniProtKB-KW"/>
</dbReference>
<proteinExistence type="inferred from homology"/>
<evidence type="ECO:0000313" key="11">
    <source>
        <dbReference type="EnsemblMetazoa" id="PHUM222190-PA"/>
    </source>
</evidence>
<dbReference type="InterPro" id="IPR015063">
    <property type="entry name" value="USP8_dimer"/>
</dbReference>
<dbReference type="MEROPS" id="M67.A09"/>
<dbReference type="CDD" id="cd08066">
    <property type="entry name" value="MPN_AMSH_like"/>
    <property type="match status" value="1"/>
</dbReference>
<dbReference type="FunCoup" id="E0VIA9">
    <property type="interactions" value="1374"/>
</dbReference>
<reference evidence="10" key="2">
    <citation type="submission" date="2007-04" db="EMBL/GenBank/DDBJ databases">
        <title>The genome of the human body louse.</title>
        <authorList>
            <consortium name="The Human Body Louse Genome Consortium"/>
            <person name="Kirkness E."/>
            <person name="Walenz B."/>
            <person name="Hass B."/>
            <person name="Bruggner R."/>
            <person name="Strausberg R."/>
        </authorList>
    </citation>
    <scope>NUCLEOTIDE SEQUENCE</scope>
    <source>
        <strain evidence="10">USDA</strain>
    </source>
</reference>
<dbReference type="OMA" id="MKFMTLF"/>
<sequence length="385" mass="43972">MYRNKKPDTNSLFTEAVCEGDSFNSLESPSFSTDEAVVLEPSARIKALADSGNAFEVDHHIPPRKYYRSGLEMVRMADVYLKEGSLENAYVLYMKFMTLFLEKIRKHPNFKSVSIVDRAQNDAKLKEVLTKAEKLKTKLLDLYEQEHKFYLERQAKIKAAMLKKFQEEQEKNRKGVFPNVTDDDKDKGVAAKENVGTRPTLLRPLSQINVALRHMMVPAKLMSKFLILSMMNTEQNKETCGILAGRLERDQLTISHLLIPKQVGTSDSCTTENEEEIFEYLDEHNLITLGWIHTHPSQTAFLSSVDLHTHCSYQLMIPEALAIVCSPKNEENGFFILTPEHGLDVVANCRQTGFHPHPTEPPLYKKAEHIAIEDLPVEIIDLRRK</sequence>
<reference evidence="10" key="1">
    <citation type="submission" date="2007-04" db="EMBL/GenBank/DDBJ databases">
        <title>Annotation of Pediculus humanus corporis strain USDA.</title>
        <authorList>
            <person name="Kirkness E."/>
            <person name="Hannick L."/>
            <person name="Hass B."/>
            <person name="Bruggner R."/>
            <person name="Lawson D."/>
            <person name="Bidwell S."/>
            <person name="Joardar V."/>
            <person name="Caler E."/>
            <person name="Walenz B."/>
            <person name="Inman J."/>
            <person name="Schobel S."/>
            <person name="Galinsky K."/>
            <person name="Amedeo P."/>
            <person name="Strausberg R."/>
        </authorList>
    </citation>
    <scope>NUCLEOTIDE SEQUENCE</scope>
    <source>
        <strain evidence="10">USDA</strain>
    </source>
</reference>
<dbReference type="GO" id="GO:0005768">
    <property type="term" value="C:endosome"/>
    <property type="evidence" value="ECO:0007669"/>
    <property type="project" value="TreeGrafter"/>
</dbReference>
<dbReference type="AlphaFoldDB" id="E0VIA9"/>
<keyword evidence="3" id="KW-0645">Protease</keyword>
<evidence type="ECO:0000256" key="2">
    <source>
        <dbReference type="ARBA" id="ARBA00010981"/>
    </source>
</evidence>
<dbReference type="SUPFAM" id="SSF140856">
    <property type="entry name" value="USP8 N-terminal domain-like"/>
    <property type="match status" value="1"/>
</dbReference>
<dbReference type="Pfam" id="PF08969">
    <property type="entry name" value="USP8_dimer"/>
    <property type="match status" value="1"/>
</dbReference>
<evidence type="ECO:0000313" key="12">
    <source>
        <dbReference type="Proteomes" id="UP000009046"/>
    </source>
</evidence>
<dbReference type="EMBL" id="DS235184">
    <property type="protein sequence ID" value="EEB13115.1"/>
    <property type="molecule type" value="Genomic_DNA"/>
</dbReference>
<dbReference type="EnsemblMetazoa" id="PHUM222190-RA">
    <property type="protein sequence ID" value="PHUM222190-PA"/>
    <property type="gene ID" value="PHUM222190"/>
</dbReference>
<evidence type="ECO:0000313" key="10">
    <source>
        <dbReference type="EMBL" id="EEB13115.1"/>
    </source>
</evidence>
<keyword evidence="8" id="KW-0482">Metalloprotease</keyword>
<dbReference type="HOGENOM" id="CLU_023304_0_1_1"/>
<comment type="similarity">
    <text evidence="2">Belongs to the peptidase M67C family.</text>
</comment>
<dbReference type="VEuPathDB" id="VectorBase:PHUM222190"/>
<keyword evidence="4" id="KW-0479">Metal-binding</keyword>
<dbReference type="OrthoDB" id="3640at2759"/>
<organism>
    <name type="scientific">Pediculus humanus subsp. corporis</name>
    <name type="common">Body louse</name>
    <dbReference type="NCBI Taxonomy" id="121224"/>
    <lineage>
        <taxon>Eukaryota</taxon>
        <taxon>Metazoa</taxon>
        <taxon>Ecdysozoa</taxon>
        <taxon>Arthropoda</taxon>
        <taxon>Hexapoda</taxon>
        <taxon>Insecta</taxon>
        <taxon>Pterygota</taxon>
        <taxon>Neoptera</taxon>
        <taxon>Paraneoptera</taxon>
        <taxon>Psocodea</taxon>
        <taxon>Troctomorpha</taxon>
        <taxon>Phthiraptera</taxon>
        <taxon>Anoplura</taxon>
        <taxon>Pediculidae</taxon>
        <taxon>Pediculus</taxon>
    </lineage>
</organism>
<dbReference type="Pfam" id="PF01398">
    <property type="entry name" value="JAB"/>
    <property type="match status" value="1"/>
</dbReference>
<dbReference type="KEGG" id="phu:Phum_PHUM222190"/>
<dbReference type="PROSITE" id="PS50249">
    <property type="entry name" value="MPN"/>
    <property type="match status" value="1"/>
</dbReference>
<evidence type="ECO:0000256" key="7">
    <source>
        <dbReference type="ARBA" id="ARBA00022833"/>
    </source>
</evidence>
<keyword evidence="5" id="KW-0833">Ubl conjugation pathway</keyword>
<evidence type="ECO:0000256" key="8">
    <source>
        <dbReference type="ARBA" id="ARBA00023049"/>
    </source>
</evidence>
<keyword evidence="12" id="KW-1185">Reference proteome</keyword>
<dbReference type="GO" id="GO:0070536">
    <property type="term" value="P:protein K63-linked deubiquitination"/>
    <property type="evidence" value="ECO:0007669"/>
    <property type="project" value="InterPro"/>
</dbReference>
<dbReference type="Gene3D" id="3.40.140.10">
    <property type="entry name" value="Cytidine Deaminase, domain 2"/>
    <property type="match status" value="1"/>
</dbReference>
<dbReference type="SUPFAM" id="SSF102712">
    <property type="entry name" value="JAB1/MPN domain"/>
    <property type="match status" value="1"/>
</dbReference>
<dbReference type="RefSeq" id="XP_002425853.1">
    <property type="nucleotide sequence ID" value="XM_002425808.1"/>
</dbReference>
<keyword evidence="7" id="KW-0862">Zinc</keyword>
<evidence type="ECO:0000256" key="3">
    <source>
        <dbReference type="ARBA" id="ARBA00022670"/>
    </source>
</evidence>
<feature type="domain" description="MPN" evidence="9">
    <location>
        <begin position="215"/>
        <end position="346"/>
    </location>
</feature>
<reference evidence="11" key="3">
    <citation type="submission" date="2021-02" db="UniProtKB">
        <authorList>
            <consortium name="EnsemblMetazoa"/>
        </authorList>
    </citation>
    <scope>IDENTIFICATION</scope>
    <source>
        <strain evidence="11">USDA</strain>
    </source>
</reference>
<dbReference type="PANTHER" id="PTHR12947">
    <property type="entry name" value="AMSH-LIKE PROTEASE"/>
    <property type="match status" value="1"/>
</dbReference>
<dbReference type="GO" id="GO:0046872">
    <property type="term" value="F:metal ion binding"/>
    <property type="evidence" value="ECO:0007669"/>
    <property type="project" value="UniProtKB-KW"/>
</dbReference>
<dbReference type="eggNOG" id="KOG2880">
    <property type="taxonomic scope" value="Eukaryota"/>
</dbReference>
<evidence type="ECO:0000256" key="6">
    <source>
        <dbReference type="ARBA" id="ARBA00022801"/>
    </source>
</evidence>
<evidence type="ECO:0000256" key="1">
    <source>
        <dbReference type="ARBA" id="ARBA00001947"/>
    </source>
</evidence>
<evidence type="ECO:0000259" key="9">
    <source>
        <dbReference type="PROSITE" id="PS50249"/>
    </source>
</evidence>
<dbReference type="Proteomes" id="UP000009046">
    <property type="component" value="Unassembled WGS sequence"/>
</dbReference>
<dbReference type="STRING" id="121224.E0VIA9"/>
<dbReference type="InterPro" id="IPR000555">
    <property type="entry name" value="JAMM/MPN+_dom"/>
</dbReference>
<dbReference type="SMART" id="SM00232">
    <property type="entry name" value="JAB_MPN"/>
    <property type="match status" value="1"/>
</dbReference>
<dbReference type="GO" id="GO:0061578">
    <property type="term" value="F:K63-linked deubiquitinase activity"/>
    <property type="evidence" value="ECO:0007669"/>
    <property type="project" value="InterPro"/>
</dbReference>
<dbReference type="GeneID" id="8237881"/>
<dbReference type="PANTHER" id="PTHR12947:SF13">
    <property type="entry name" value="FI19924P1"/>
    <property type="match status" value="1"/>
</dbReference>
<dbReference type="InterPro" id="IPR037518">
    <property type="entry name" value="MPN"/>
</dbReference>
<dbReference type="Gene3D" id="1.20.58.80">
    <property type="entry name" value="Phosphotransferase system, lactose/cellobiose-type IIA subunit"/>
    <property type="match status" value="1"/>
</dbReference>
<dbReference type="InterPro" id="IPR044098">
    <property type="entry name" value="STAMBP/STALP-like_MPN"/>
</dbReference>
<dbReference type="CTD" id="8237881"/>
<gene>
    <name evidence="11" type="primary">8237881</name>
    <name evidence="10" type="ORF">Phum_PHUM222190</name>
</gene>
<comment type="cofactor">
    <cofactor evidence="1">
        <name>Zn(2+)</name>
        <dbReference type="ChEBI" id="CHEBI:29105"/>
    </cofactor>
</comment>
<dbReference type="EMBL" id="AAZO01002577">
    <property type="status" value="NOT_ANNOTATED_CDS"/>
    <property type="molecule type" value="Genomic_DNA"/>
</dbReference>
<dbReference type="GO" id="GO:0016020">
    <property type="term" value="C:membrane"/>
    <property type="evidence" value="ECO:0007669"/>
    <property type="project" value="TreeGrafter"/>
</dbReference>
<dbReference type="FunFam" id="3.40.140.10:FF:000010">
    <property type="entry name" value="AMSH-like protease isoform X1"/>
    <property type="match status" value="1"/>
</dbReference>